<feature type="compositionally biased region" description="Basic and acidic residues" evidence="1">
    <location>
        <begin position="72"/>
        <end position="85"/>
    </location>
</feature>
<gene>
    <name evidence="3" type="ORF">SAMN05192561_11346</name>
</gene>
<sequence>MSSDRIDAESKVSGNQANIPAHIRRELEIDDGDQLRWHLEEDGSVRVEIIQQQTGTFADFDGYAGAETTDVTSDHDAWGVDESRRHSSANQSASRSGDVDVE</sequence>
<feature type="domain" description="SpoVT-AbrB" evidence="2">
    <location>
        <begin position="19"/>
        <end position="47"/>
    </location>
</feature>
<organism evidence="3 4">
    <name type="scientific">Halopenitus malekzadehii</name>
    <dbReference type="NCBI Taxonomy" id="1267564"/>
    <lineage>
        <taxon>Archaea</taxon>
        <taxon>Methanobacteriati</taxon>
        <taxon>Methanobacteriota</taxon>
        <taxon>Stenosarchaea group</taxon>
        <taxon>Halobacteria</taxon>
        <taxon>Halobacteriales</taxon>
        <taxon>Haloferacaceae</taxon>
        <taxon>Halopenitus</taxon>
    </lineage>
</organism>
<dbReference type="EMBL" id="FNWU01000013">
    <property type="protein sequence ID" value="SEH61827.1"/>
    <property type="molecule type" value="Genomic_DNA"/>
</dbReference>
<dbReference type="Pfam" id="PF04014">
    <property type="entry name" value="MazE_antitoxin"/>
    <property type="match status" value="1"/>
</dbReference>
<proteinExistence type="predicted"/>
<dbReference type="InterPro" id="IPR037914">
    <property type="entry name" value="SpoVT-AbrB_sf"/>
</dbReference>
<reference evidence="3 4" key="1">
    <citation type="submission" date="2016-10" db="EMBL/GenBank/DDBJ databases">
        <authorList>
            <person name="de Groot N.N."/>
        </authorList>
    </citation>
    <scope>NUCLEOTIDE SEQUENCE [LARGE SCALE GENOMIC DNA]</scope>
    <source>
        <strain evidence="3 4">IBRC-M10418</strain>
    </source>
</reference>
<dbReference type="SUPFAM" id="SSF89447">
    <property type="entry name" value="AbrB/MazE/MraZ-like"/>
    <property type="match status" value="1"/>
</dbReference>
<name>A0A1H6JR92_9EURY</name>
<evidence type="ECO:0000313" key="4">
    <source>
        <dbReference type="Proteomes" id="UP000199215"/>
    </source>
</evidence>
<dbReference type="Proteomes" id="UP000199215">
    <property type="component" value="Unassembled WGS sequence"/>
</dbReference>
<dbReference type="OrthoDB" id="67352at2157"/>
<keyword evidence="4" id="KW-1185">Reference proteome</keyword>
<dbReference type="AlphaFoldDB" id="A0A1H6JR92"/>
<dbReference type="Gene3D" id="2.10.260.10">
    <property type="match status" value="1"/>
</dbReference>
<accession>A0A1H6JR92</accession>
<dbReference type="STRING" id="1267564.SAMN05192561_11346"/>
<evidence type="ECO:0000259" key="2">
    <source>
        <dbReference type="Pfam" id="PF04014"/>
    </source>
</evidence>
<protein>
    <recommendedName>
        <fullName evidence="2">SpoVT-AbrB domain-containing protein</fullName>
    </recommendedName>
</protein>
<evidence type="ECO:0000256" key="1">
    <source>
        <dbReference type="SAM" id="MobiDB-lite"/>
    </source>
</evidence>
<evidence type="ECO:0000313" key="3">
    <source>
        <dbReference type="EMBL" id="SEH61827.1"/>
    </source>
</evidence>
<dbReference type="GO" id="GO:0003677">
    <property type="term" value="F:DNA binding"/>
    <property type="evidence" value="ECO:0007669"/>
    <property type="project" value="InterPro"/>
</dbReference>
<feature type="region of interest" description="Disordered" evidence="1">
    <location>
        <begin position="66"/>
        <end position="102"/>
    </location>
</feature>
<dbReference type="InterPro" id="IPR007159">
    <property type="entry name" value="SpoVT-AbrB_dom"/>
</dbReference>